<evidence type="ECO:0000313" key="2">
    <source>
        <dbReference type="EMBL" id="KAE9387639.1"/>
    </source>
</evidence>
<sequence length="179" mass="19987">MSNAEPSNTPPPQYTPAPATVPATRRKKGEATDIHLHVVDKEFEMKVKKSNPKFTGSKVIDMWRKMTSDAFLQLIKSGMPLFQNIALTEGQRKNNLNAITCIFQNHYQHKLKKANPRSGIVVSHEDAIKIFKSSLALFNGWLVDMFKSAFNNVEHSTWLGMSKNWLGAFNSALGIGAEA</sequence>
<dbReference type="Proteomes" id="UP000799118">
    <property type="component" value="Unassembled WGS sequence"/>
</dbReference>
<keyword evidence="3" id="KW-1185">Reference proteome</keyword>
<dbReference type="AlphaFoldDB" id="A0A6A4GPD7"/>
<organism evidence="2 3">
    <name type="scientific">Gymnopus androsaceus JB14</name>
    <dbReference type="NCBI Taxonomy" id="1447944"/>
    <lineage>
        <taxon>Eukaryota</taxon>
        <taxon>Fungi</taxon>
        <taxon>Dikarya</taxon>
        <taxon>Basidiomycota</taxon>
        <taxon>Agaricomycotina</taxon>
        <taxon>Agaricomycetes</taxon>
        <taxon>Agaricomycetidae</taxon>
        <taxon>Agaricales</taxon>
        <taxon>Marasmiineae</taxon>
        <taxon>Omphalotaceae</taxon>
        <taxon>Gymnopus</taxon>
    </lineage>
</organism>
<protein>
    <submittedName>
        <fullName evidence="2">Uncharacterized protein</fullName>
    </submittedName>
</protein>
<accession>A0A6A4GPD7</accession>
<feature type="region of interest" description="Disordered" evidence="1">
    <location>
        <begin position="1"/>
        <end position="30"/>
    </location>
</feature>
<evidence type="ECO:0000313" key="3">
    <source>
        <dbReference type="Proteomes" id="UP000799118"/>
    </source>
</evidence>
<evidence type="ECO:0000256" key="1">
    <source>
        <dbReference type="SAM" id="MobiDB-lite"/>
    </source>
</evidence>
<dbReference type="EMBL" id="ML769788">
    <property type="protein sequence ID" value="KAE9387639.1"/>
    <property type="molecule type" value="Genomic_DNA"/>
</dbReference>
<reference evidence="2" key="1">
    <citation type="journal article" date="2019" name="Environ. Microbiol.">
        <title>Fungal ecological strategies reflected in gene transcription - a case study of two litter decomposers.</title>
        <authorList>
            <person name="Barbi F."/>
            <person name="Kohler A."/>
            <person name="Barry K."/>
            <person name="Baskaran P."/>
            <person name="Daum C."/>
            <person name="Fauchery L."/>
            <person name="Ihrmark K."/>
            <person name="Kuo A."/>
            <person name="LaButti K."/>
            <person name="Lipzen A."/>
            <person name="Morin E."/>
            <person name="Grigoriev I.V."/>
            <person name="Henrissat B."/>
            <person name="Lindahl B."/>
            <person name="Martin F."/>
        </authorList>
    </citation>
    <scope>NUCLEOTIDE SEQUENCE</scope>
    <source>
        <strain evidence="2">JB14</strain>
    </source>
</reference>
<proteinExistence type="predicted"/>
<dbReference type="OrthoDB" id="3034061at2759"/>
<gene>
    <name evidence="2" type="ORF">BT96DRAFT_948203</name>
</gene>
<name>A0A6A4GPD7_9AGAR</name>